<organism evidence="2 3">
    <name type="scientific">Caldalkalibacillus horti</name>
    <dbReference type="NCBI Taxonomy" id="77523"/>
    <lineage>
        <taxon>Bacteria</taxon>
        <taxon>Bacillati</taxon>
        <taxon>Bacillota</taxon>
        <taxon>Bacilli</taxon>
        <taxon>Bacillales</taxon>
        <taxon>Bacillaceae</taxon>
        <taxon>Caldalkalibacillus</taxon>
    </lineage>
</organism>
<reference evidence="2 3" key="1">
    <citation type="submission" date="2023-07" db="EMBL/GenBank/DDBJ databases">
        <title>Genomic Encyclopedia of Type Strains, Phase IV (KMG-IV): sequencing the most valuable type-strain genomes for metagenomic binning, comparative biology and taxonomic classification.</title>
        <authorList>
            <person name="Goeker M."/>
        </authorList>
    </citation>
    <scope>NUCLEOTIDE SEQUENCE [LARGE SCALE GENOMIC DNA]</scope>
    <source>
        <strain evidence="2 3">DSM 12751</strain>
    </source>
</reference>
<sequence>MKSLALSKAFEEHYQKTVEKHQIPGIVLGLATKGGLREFKSIGYRDYHKRLPFTPDTVIGIGSVTKSFTCIAIMQLQEQGKLSVHDPVVKYLPEFKTPNEEYTQAMTIHHFMTHSAGLPPLPSLFGAMRRSLEKDIDPKPKDPDKPDPFSQLPYIETYEELMVEIAKGEYELLGEPGKQFSYSNDCYALLGAIIERVSGVTYEDYLKQNVLEPAGMKNSVFHLEELDGHEDIASIYNKYEDDGKSVIYESNNPWDAPSMRAAGFLKSTVNDMIKYGEIFQNNGKVGDQQILTPESMEAIMTPHIQCEYNRYYGYGVMITPDFFGYKLIDHGGSIKGVAAQFNVLPELGITGISLTNLSGVPSTTLLQHAYYDLLEQPLDDSHYKINFIELSEDELNEYGGTYVSGEGASYTVQLEDGELIAVIPEQGEMVLKPFGDGWFFTHLRDMALTARFFRDEENKVFRLSLGFRLLNKLDENEASAQE</sequence>
<dbReference type="InterPro" id="IPR001466">
    <property type="entry name" value="Beta-lactam-related"/>
</dbReference>
<proteinExistence type="predicted"/>
<evidence type="ECO:0000259" key="1">
    <source>
        <dbReference type="Pfam" id="PF00144"/>
    </source>
</evidence>
<dbReference type="Proteomes" id="UP001235840">
    <property type="component" value="Unassembled WGS sequence"/>
</dbReference>
<dbReference type="Gene3D" id="3.40.710.10">
    <property type="entry name" value="DD-peptidase/beta-lactamase superfamily"/>
    <property type="match status" value="1"/>
</dbReference>
<protein>
    <submittedName>
        <fullName evidence="2">CubicO group peptidase (Beta-lactamase class C family)</fullName>
    </submittedName>
</protein>
<feature type="domain" description="Beta-lactamase-related" evidence="1">
    <location>
        <begin position="11"/>
        <end position="360"/>
    </location>
</feature>
<evidence type="ECO:0000313" key="2">
    <source>
        <dbReference type="EMBL" id="MDQ0166826.1"/>
    </source>
</evidence>
<dbReference type="InterPro" id="IPR050491">
    <property type="entry name" value="AmpC-like"/>
</dbReference>
<dbReference type="InterPro" id="IPR012338">
    <property type="entry name" value="Beta-lactam/transpept-like"/>
</dbReference>
<name>A0ABT9W0U3_9BACI</name>
<keyword evidence="3" id="KW-1185">Reference proteome</keyword>
<evidence type="ECO:0000313" key="3">
    <source>
        <dbReference type="Proteomes" id="UP001235840"/>
    </source>
</evidence>
<dbReference type="EMBL" id="JAUSTY010000011">
    <property type="protein sequence ID" value="MDQ0166826.1"/>
    <property type="molecule type" value="Genomic_DNA"/>
</dbReference>
<dbReference type="RefSeq" id="WP_307395336.1">
    <property type="nucleotide sequence ID" value="NZ_BAAADK010000003.1"/>
</dbReference>
<dbReference type="Pfam" id="PF00144">
    <property type="entry name" value="Beta-lactamase"/>
    <property type="match status" value="1"/>
</dbReference>
<gene>
    <name evidence="2" type="ORF">J2S11_002742</name>
</gene>
<dbReference type="SUPFAM" id="SSF56601">
    <property type="entry name" value="beta-lactamase/transpeptidase-like"/>
    <property type="match status" value="1"/>
</dbReference>
<accession>A0ABT9W0U3</accession>
<dbReference type="PANTHER" id="PTHR46825:SF9">
    <property type="entry name" value="BETA-LACTAMASE-RELATED DOMAIN-CONTAINING PROTEIN"/>
    <property type="match status" value="1"/>
</dbReference>
<dbReference type="PANTHER" id="PTHR46825">
    <property type="entry name" value="D-ALANYL-D-ALANINE-CARBOXYPEPTIDASE/ENDOPEPTIDASE AMPH"/>
    <property type="match status" value="1"/>
</dbReference>
<comment type="caution">
    <text evidence="2">The sequence shown here is derived from an EMBL/GenBank/DDBJ whole genome shotgun (WGS) entry which is preliminary data.</text>
</comment>